<protein>
    <submittedName>
        <fullName evidence="2">Cupin domain-containing protein</fullName>
    </submittedName>
</protein>
<gene>
    <name evidence="2" type="ORF">H8S84_03800</name>
</gene>
<name>A0A923N7L2_9BACT</name>
<dbReference type="InterPro" id="IPR014710">
    <property type="entry name" value="RmlC-like_jellyroll"/>
</dbReference>
<dbReference type="InterPro" id="IPR041916">
    <property type="entry name" value="Anti_sigma_zinc_sf"/>
</dbReference>
<dbReference type="Pfam" id="PF07883">
    <property type="entry name" value="Cupin_2"/>
    <property type="match status" value="1"/>
</dbReference>
<dbReference type="SUPFAM" id="SSF51182">
    <property type="entry name" value="RmlC-like cupins"/>
    <property type="match status" value="1"/>
</dbReference>
<dbReference type="InterPro" id="IPR011051">
    <property type="entry name" value="RmlC_Cupin_sf"/>
</dbReference>
<sequence length="209" mass="23405">MNPIREFIQSGVLELYVMGAASPEESQEVEKMVAAHPEVKQELEQLQSALEKYAQGYAVKPRSTVKTLVMATIDYMERMAQGELPSSPPILTPNSSISDYATWLNREDAELPDDAAGIFAKIIGYTPKATTAIIWIKEMTEPEVHHDEYERFLILEGTCNFTAGEKVQALKAGDFFSVPLHTPHFVEVTSDIPCKAILQRLSLEKEEIF</sequence>
<dbReference type="RefSeq" id="WP_187065926.1">
    <property type="nucleotide sequence ID" value="NZ_JACRVF010000001.1"/>
</dbReference>
<dbReference type="AlphaFoldDB" id="A0A923N7L2"/>
<feature type="domain" description="Cupin type-2" evidence="1">
    <location>
        <begin position="138"/>
        <end position="197"/>
    </location>
</feature>
<proteinExistence type="predicted"/>
<comment type="caution">
    <text evidence="2">The sequence shown here is derived from an EMBL/GenBank/DDBJ whole genome shotgun (WGS) entry which is preliminary data.</text>
</comment>
<reference evidence="2" key="1">
    <citation type="submission" date="2020-08" db="EMBL/GenBank/DDBJ databases">
        <title>Pontibacter sp. SD6 16S ribosomal RNA gene Genome sequencing and assembly.</title>
        <authorList>
            <person name="Kang M."/>
        </authorList>
    </citation>
    <scope>NUCLEOTIDE SEQUENCE</scope>
    <source>
        <strain evidence="2">SD6</strain>
    </source>
</reference>
<evidence type="ECO:0000313" key="3">
    <source>
        <dbReference type="Proteomes" id="UP000603640"/>
    </source>
</evidence>
<dbReference type="Proteomes" id="UP000603640">
    <property type="component" value="Unassembled WGS sequence"/>
</dbReference>
<dbReference type="EMBL" id="JACRVF010000001">
    <property type="protein sequence ID" value="MBC5991955.1"/>
    <property type="molecule type" value="Genomic_DNA"/>
</dbReference>
<evidence type="ECO:0000313" key="2">
    <source>
        <dbReference type="EMBL" id="MBC5991955.1"/>
    </source>
</evidence>
<dbReference type="Gene3D" id="2.60.120.10">
    <property type="entry name" value="Jelly Rolls"/>
    <property type="match status" value="1"/>
</dbReference>
<dbReference type="InterPro" id="IPR013096">
    <property type="entry name" value="Cupin_2"/>
</dbReference>
<evidence type="ECO:0000259" key="1">
    <source>
        <dbReference type="Pfam" id="PF07883"/>
    </source>
</evidence>
<organism evidence="2 3">
    <name type="scientific">Pontibacter cellulosilyticus</name>
    <dbReference type="NCBI Taxonomy" id="1720253"/>
    <lineage>
        <taxon>Bacteria</taxon>
        <taxon>Pseudomonadati</taxon>
        <taxon>Bacteroidota</taxon>
        <taxon>Cytophagia</taxon>
        <taxon>Cytophagales</taxon>
        <taxon>Hymenobacteraceae</taxon>
        <taxon>Pontibacter</taxon>
    </lineage>
</organism>
<dbReference type="Gene3D" id="1.10.10.1320">
    <property type="entry name" value="Anti-sigma factor, zinc-finger domain"/>
    <property type="match status" value="1"/>
</dbReference>
<keyword evidence="3" id="KW-1185">Reference proteome</keyword>
<accession>A0A923N7L2</accession>